<comment type="caution">
    <text evidence="2">The sequence shown here is derived from an EMBL/GenBank/DDBJ whole genome shotgun (WGS) entry which is preliminary data.</text>
</comment>
<protein>
    <submittedName>
        <fullName evidence="2">Uncharacterized protein</fullName>
    </submittedName>
</protein>
<feature type="region of interest" description="Disordered" evidence="1">
    <location>
        <begin position="1"/>
        <end position="127"/>
    </location>
</feature>
<evidence type="ECO:0000256" key="1">
    <source>
        <dbReference type="SAM" id="MobiDB-lite"/>
    </source>
</evidence>
<dbReference type="AlphaFoldDB" id="A0A821V8V7"/>
<feature type="non-terminal residue" evidence="2">
    <location>
        <position position="367"/>
    </location>
</feature>
<feature type="compositionally biased region" description="Basic and acidic residues" evidence="1">
    <location>
        <begin position="111"/>
        <end position="127"/>
    </location>
</feature>
<feature type="compositionally biased region" description="Basic residues" evidence="1">
    <location>
        <begin position="1"/>
        <end position="16"/>
    </location>
</feature>
<gene>
    <name evidence="2" type="ORF">QYT958_LOCUS30841</name>
</gene>
<dbReference type="Proteomes" id="UP000663848">
    <property type="component" value="Unassembled WGS sequence"/>
</dbReference>
<sequence>MSKSNLRRPQKKSTLKKRQDWDTSIGDLSQHRLSDDEALRSGKNHFTSLHDNHTKKPTSSSSKPSATRNLNSPGGADWNQSEEDNLSVSSADIGEDDELENEPVRLSRPNKKNDHHNNEQLNDHEHQQNCLSARTNARNPNLYSQVRQQSAGTRSVNNVSFMSDVSKPGGKTAVTESTGNLSTNQLKQLLDRLSSDLHDLETITGFKADKNDASLNVQSNTCSTALVTALIALTGHVKQCAIGSRNQPSQETNTLKDQLSVVIKAQLDFQHKIENQISMLQTMMQTVCQLVNNELISNKKCAGNCNPQQQQQQQQSTINSARLRRDSADFQVAEPRQNWLSNHNNAPQRPKTNATDELMTFTQRMSS</sequence>
<dbReference type="EMBL" id="CAJOBR010011386">
    <property type="protein sequence ID" value="CAF4902756.1"/>
    <property type="molecule type" value="Genomic_DNA"/>
</dbReference>
<feature type="compositionally biased region" description="Basic and acidic residues" evidence="1">
    <location>
        <begin position="29"/>
        <end position="40"/>
    </location>
</feature>
<reference evidence="2" key="1">
    <citation type="submission" date="2021-02" db="EMBL/GenBank/DDBJ databases">
        <authorList>
            <person name="Nowell W R."/>
        </authorList>
    </citation>
    <scope>NUCLEOTIDE SEQUENCE</scope>
</reference>
<evidence type="ECO:0000313" key="2">
    <source>
        <dbReference type="EMBL" id="CAF4902756.1"/>
    </source>
</evidence>
<evidence type="ECO:0000313" key="3">
    <source>
        <dbReference type="Proteomes" id="UP000663848"/>
    </source>
</evidence>
<name>A0A821V8V7_9BILA</name>
<accession>A0A821V8V7</accession>
<proteinExistence type="predicted"/>
<organism evidence="2 3">
    <name type="scientific">Rotaria socialis</name>
    <dbReference type="NCBI Taxonomy" id="392032"/>
    <lineage>
        <taxon>Eukaryota</taxon>
        <taxon>Metazoa</taxon>
        <taxon>Spiralia</taxon>
        <taxon>Gnathifera</taxon>
        <taxon>Rotifera</taxon>
        <taxon>Eurotatoria</taxon>
        <taxon>Bdelloidea</taxon>
        <taxon>Philodinida</taxon>
        <taxon>Philodinidae</taxon>
        <taxon>Rotaria</taxon>
    </lineage>
</organism>